<feature type="transmembrane region" description="Helical" evidence="2">
    <location>
        <begin position="178"/>
        <end position="204"/>
    </location>
</feature>
<dbReference type="EMBL" id="CP002869">
    <property type="protein sequence ID" value="AEI43424.1"/>
    <property type="molecule type" value="Genomic_DNA"/>
</dbReference>
<keyword evidence="2" id="KW-1133">Transmembrane helix</keyword>
<feature type="transmembrane region" description="Helical" evidence="2">
    <location>
        <begin position="102"/>
        <end position="128"/>
    </location>
</feature>
<sequence>MKPSAEEKGKDNRAVKLLTDAEGRIGMPWRVLLGWMSFVAGLGLAVAVALTAAGYGFPTLAQQVMLATVTSGVAVPLIYLLRRYADRRPWSGLGLTALPAGVPYALLGAGLLFAMTGAALALGSLLGWLRVTGLHLPAETLLVILVNVPIAFFYEAFPEELAFRGYIYRNLNTRLPRWLALVLQVVLFVLAPVALLAMLIAAGLGSWESLTAEYILTLTFFGTALQLSRILSGNLWMCIGYHLAWLETVRYIVVPGDGAIVEVEYLSTSGYLLIHIGTIVLSVIALLWWSLRGKKPPVDWKGTEPDEGEGSREIGNKEAQKEA</sequence>
<proteinExistence type="predicted"/>
<dbReference type="Proteomes" id="UP000006620">
    <property type="component" value="Chromosome"/>
</dbReference>
<feature type="transmembrane region" description="Helical" evidence="2">
    <location>
        <begin position="140"/>
        <end position="157"/>
    </location>
</feature>
<feature type="region of interest" description="Disordered" evidence="1">
    <location>
        <begin position="296"/>
        <end position="323"/>
    </location>
</feature>
<evidence type="ECO:0000256" key="1">
    <source>
        <dbReference type="SAM" id="MobiDB-lite"/>
    </source>
</evidence>
<feature type="domain" description="CAAX prenyl protease 2/Lysostaphin resistance protein A-like" evidence="3">
    <location>
        <begin position="145"/>
        <end position="245"/>
    </location>
</feature>
<reference evidence="5" key="1">
    <citation type="submission" date="2011-06" db="EMBL/GenBank/DDBJ databases">
        <title>Complete genome sequence of Paenibacillus mucilaginosus KNP414.</title>
        <authorList>
            <person name="Wang J."/>
            <person name="Hu S."/>
            <person name="Hu X."/>
            <person name="Zhang B."/>
            <person name="Dong D."/>
            <person name="Zhang S."/>
            <person name="Zhao K."/>
            <person name="Wu D."/>
        </authorList>
    </citation>
    <scope>NUCLEOTIDE SEQUENCE [LARGE SCALE GENOMIC DNA]</scope>
    <source>
        <strain evidence="5">KNP414</strain>
    </source>
</reference>
<dbReference type="GO" id="GO:0004175">
    <property type="term" value="F:endopeptidase activity"/>
    <property type="evidence" value="ECO:0007669"/>
    <property type="project" value="UniProtKB-ARBA"/>
</dbReference>
<dbReference type="HOGENOM" id="CLU_071008_0_0_9"/>
<dbReference type="InterPro" id="IPR003675">
    <property type="entry name" value="Rce1/LyrA-like_dom"/>
</dbReference>
<dbReference type="KEGG" id="pms:KNP414_04899"/>
<dbReference type="PANTHER" id="PTHR39430">
    <property type="entry name" value="MEMBRANE-ASSOCIATED PROTEASE-RELATED"/>
    <property type="match status" value="1"/>
</dbReference>
<gene>
    <name evidence="4" type="ordered locus">KNP414_04899</name>
</gene>
<dbReference type="PANTHER" id="PTHR39430:SF1">
    <property type="entry name" value="PROTEASE"/>
    <property type="match status" value="1"/>
</dbReference>
<organism evidence="4 5">
    <name type="scientific">Paenibacillus mucilaginosus (strain KNP414)</name>
    <dbReference type="NCBI Taxonomy" id="1036673"/>
    <lineage>
        <taxon>Bacteria</taxon>
        <taxon>Bacillati</taxon>
        <taxon>Bacillota</taxon>
        <taxon>Bacilli</taxon>
        <taxon>Bacillales</taxon>
        <taxon>Paenibacillaceae</taxon>
        <taxon>Paenibacillus</taxon>
    </lineage>
</organism>
<dbReference type="GO" id="GO:0080120">
    <property type="term" value="P:CAAX-box protein maturation"/>
    <property type="evidence" value="ECO:0007669"/>
    <property type="project" value="UniProtKB-ARBA"/>
</dbReference>
<evidence type="ECO:0000256" key="2">
    <source>
        <dbReference type="SAM" id="Phobius"/>
    </source>
</evidence>
<evidence type="ECO:0000259" key="3">
    <source>
        <dbReference type="Pfam" id="PF02517"/>
    </source>
</evidence>
<dbReference type="PATRIC" id="fig|1036673.3.peg.4515"/>
<dbReference type="AlphaFoldDB" id="F8FJU3"/>
<reference evidence="4 5" key="2">
    <citation type="journal article" date="2013" name="Genome Announc.">
        <title>Genome Sequence of Growth-Improving Paenibacillus mucilaginosus Strain KNP414.</title>
        <authorList>
            <person name="Lu J.J."/>
            <person name="Wang J.F."/>
            <person name="Hu X.F."/>
        </authorList>
    </citation>
    <scope>NUCLEOTIDE SEQUENCE [LARGE SCALE GENOMIC DNA]</scope>
    <source>
        <strain evidence="4 5">KNP414</strain>
    </source>
</reference>
<feature type="transmembrane region" description="Helical" evidence="2">
    <location>
        <begin position="63"/>
        <end position="81"/>
    </location>
</feature>
<protein>
    <recommendedName>
        <fullName evidence="3">CAAX prenyl protease 2/Lysostaphin resistance protein A-like domain-containing protein</fullName>
    </recommendedName>
</protein>
<dbReference type="Pfam" id="PF02517">
    <property type="entry name" value="Rce1-like"/>
    <property type="match status" value="1"/>
</dbReference>
<dbReference type="RefSeq" id="WP_013918577.1">
    <property type="nucleotide sequence ID" value="NC_015690.1"/>
</dbReference>
<evidence type="ECO:0000313" key="5">
    <source>
        <dbReference type="Proteomes" id="UP000006620"/>
    </source>
</evidence>
<feature type="transmembrane region" description="Helical" evidence="2">
    <location>
        <begin position="210"/>
        <end position="228"/>
    </location>
</feature>
<feature type="transmembrane region" description="Helical" evidence="2">
    <location>
        <begin position="235"/>
        <end position="253"/>
    </location>
</feature>
<feature type="transmembrane region" description="Helical" evidence="2">
    <location>
        <begin position="32"/>
        <end position="57"/>
    </location>
</feature>
<feature type="transmembrane region" description="Helical" evidence="2">
    <location>
        <begin position="273"/>
        <end position="291"/>
    </location>
</feature>
<accession>F8FJU3</accession>
<keyword evidence="2" id="KW-0812">Transmembrane</keyword>
<keyword evidence="2" id="KW-0472">Membrane</keyword>
<evidence type="ECO:0000313" key="4">
    <source>
        <dbReference type="EMBL" id="AEI43424.1"/>
    </source>
</evidence>
<name>F8FJU3_PAEMK</name>